<keyword evidence="2" id="KW-0560">Oxidoreductase</keyword>
<dbReference type="Proteomes" id="UP000247772">
    <property type="component" value="Unassembled WGS sequence"/>
</dbReference>
<proteinExistence type="inferred from homology"/>
<evidence type="ECO:0000259" key="3">
    <source>
        <dbReference type="SMART" id="SM00822"/>
    </source>
</evidence>
<dbReference type="PANTHER" id="PTHR43477">
    <property type="entry name" value="DIHYDROANTICAPSIN 7-DEHYDROGENASE"/>
    <property type="match status" value="1"/>
</dbReference>
<dbReference type="CDD" id="cd05233">
    <property type="entry name" value="SDR_c"/>
    <property type="match status" value="1"/>
</dbReference>
<dbReference type="GO" id="GO:0016491">
    <property type="term" value="F:oxidoreductase activity"/>
    <property type="evidence" value="ECO:0007669"/>
    <property type="project" value="UniProtKB-KW"/>
</dbReference>
<dbReference type="PANTHER" id="PTHR43477:SF1">
    <property type="entry name" value="DIHYDROANTICAPSIN 7-DEHYDROGENASE"/>
    <property type="match status" value="1"/>
</dbReference>
<dbReference type="FunFam" id="3.40.50.720:FF:000084">
    <property type="entry name" value="Short-chain dehydrogenase reductase"/>
    <property type="match status" value="1"/>
</dbReference>
<evidence type="ECO:0000313" key="6">
    <source>
        <dbReference type="Proteomes" id="UP000247772"/>
    </source>
</evidence>
<dbReference type="InterPro" id="IPR020904">
    <property type="entry name" value="Sc_DH/Rdtase_CS"/>
</dbReference>
<feature type="domain" description="Ketoreductase" evidence="3">
    <location>
        <begin position="37"/>
        <end position="215"/>
    </location>
</feature>
<dbReference type="InterPro" id="IPR036291">
    <property type="entry name" value="NAD(P)-bd_dom_sf"/>
</dbReference>
<evidence type="ECO:0000313" key="5">
    <source>
        <dbReference type="EMBL" id="PYE13181.1"/>
    </source>
</evidence>
<sequence length="276" mass="29495">MITPLIIIRWGGNYDVGNVHLMFTHRQKTPMSTLTGKVAVISGATTGIGLAIAQRFVAEGAHVFIFGRRRGQLDEAVKLIGRNVTAIQADAANLDDLDRVAAAVRDEKGVVDIIVSNAGFTEQASIDTITPEHFDKAFNLMARGPVFLVQKLLPMMTGGGSIILVSSAMHVMGIPGHTAYAATKAALRSYARTWAAEFKDRGIRVNMLSPGVTDTPILDSQSAAREDLVSMYQSMVPLGRLARAEEMASAALFLASEQSSYMTGADLMNDGGIGQV</sequence>
<keyword evidence="7" id="KW-1185">Reference proteome</keyword>
<dbReference type="PRINTS" id="PR00081">
    <property type="entry name" value="GDHRDH"/>
</dbReference>
<reference evidence="5 6" key="1">
    <citation type="submission" date="2018-06" db="EMBL/GenBank/DDBJ databases">
        <title>Genomic Encyclopedia of Type Strains, Phase IV (KMG-V): Genome sequencing to study the core and pangenomes of soil and plant-associated prokaryotes.</title>
        <authorList>
            <person name="Whitman W."/>
        </authorList>
    </citation>
    <scope>NUCLEOTIDE SEQUENCE [LARGE SCALE GENOMIC DNA]</scope>
    <source>
        <strain evidence="5 6">SRCL-318</strain>
        <strain evidence="4 7">SRMrh-85</strain>
    </source>
</reference>
<evidence type="ECO:0000313" key="4">
    <source>
        <dbReference type="EMBL" id="MBB2927835.1"/>
    </source>
</evidence>
<dbReference type="PRINTS" id="PR00080">
    <property type="entry name" value="SDRFAMILY"/>
</dbReference>
<accession>A0A2U1A6X3</accession>
<dbReference type="Gene3D" id="3.40.50.720">
    <property type="entry name" value="NAD(P)-binding Rossmann-like Domain"/>
    <property type="match status" value="1"/>
</dbReference>
<dbReference type="Pfam" id="PF13561">
    <property type="entry name" value="adh_short_C2"/>
    <property type="match status" value="1"/>
</dbReference>
<dbReference type="InterPro" id="IPR051122">
    <property type="entry name" value="SDR_DHRS6-like"/>
</dbReference>
<dbReference type="EMBL" id="JACHVZ010000006">
    <property type="protein sequence ID" value="MBB2927835.1"/>
    <property type="molecule type" value="Genomic_DNA"/>
</dbReference>
<name>A0A2U1A6X3_9BURK</name>
<evidence type="ECO:0000313" key="7">
    <source>
        <dbReference type="Proteomes" id="UP000533533"/>
    </source>
</evidence>
<dbReference type="SMART" id="SM00822">
    <property type="entry name" value="PKS_KR"/>
    <property type="match status" value="1"/>
</dbReference>
<organism evidence="5 6">
    <name type="scientific">Paraburkholderia silvatlantica</name>
    <dbReference type="NCBI Taxonomy" id="321895"/>
    <lineage>
        <taxon>Bacteria</taxon>
        <taxon>Pseudomonadati</taxon>
        <taxon>Pseudomonadota</taxon>
        <taxon>Betaproteobacteria</taxon>
        <taxon>Burkholderiales</taxon>
        <taxon>Burkholderiaceae</taxon>
        <taxon>Paraburkholderia</taxon>
    </lineage>
</organism>
<comment type="caution">
    <text evidence="5">The sequence shown here is derived from an EMBL/GenBank/DDBJ whole genome shotgun (WGS) entry which is preliminary data.</text>
</comment>
<dbReference type="InterPro" id="IPR002347">
    <property type="entry name" value="SDR_fam"/>
</dbReference>
<dbReference type="InterPro" id="IPR057326">
    <property type="entry name" value="KR_dom"/>
</dbReference>
<dbReference type="EMBL" id="QJSQ01000049">
    <property type="protein sequence ID" value="PYE13181.1"/>
    <property type="molecule type" value="Genomic_DNA"/>
</dbReference>
<evidence type="ECO:0000256" key="2">
    <source>
        <dbReference type="ARBA" id="ARBA00023002"/>
    </source>
</evidence>
<gene>
    <name evidence="5" type="ORF">C7410_14929</name>
    <name evidence="4" type="ORF">FHX59_002256</name>
</gene>
<dbReference type="AlphaFoldDB" id="A0A2U1A6X3"/>
<dbReference type="SUPFAM" id="SSF51735">
    <property type="entry name" value="NAD(P)-binding Rossmann-fold domains"/>
    <property type="match status" value="1"/>
</dbReference>
<dbReference type="PROSITE" id="PS00061">
    <property type="entry name" value="ADH_SHORT"/>
    <property type="match status" value="1"/>
</dbReference>
<evidence type="ECO:0000256" key="1">
    <source>
        <dbReference type="ARBA" id="ARBA00006484"/>
    </source>
</evidence>
<comment type="similarity">
    <text evidence="1">Belongs to the short-chain dehydrogenases/reductases (SDR) family.</text>
</comment>
<protein>
    <submittedName>
        <fullName evidence="5">NAD(P)-dependent dehydrogenase (Short-subunit alcohol dehydrogenase family)</fullName>
    </submittedName>
</protein>
<dbReference type="Proteomes" id="UP000533533">
    <property type="component" value="Unassembled WGS sequence"/>
</dbReference>